<evidence type="ECO:0000313" key="3">
    <source>
        <dbReference type="Proteomes" id="UP000008694"/>
    </source>
</evidence>
<reference evidence="3" key="1">
    <citation type="journal article" date="2011" name="Nat. Genet.">
        <title>The Arabidopsis lyrata genome sequence and the basis of rapid genome size change.</title>
        <authorList>
            <person name="Hu T.T."/>
            <person name="Pattyn P."/>
            <person name="Bakker E.G."/>
            <person name="Cao J."/>
            <person name="Cheng J.-F."/>
            <person name="Clark R.M."/>
            <person name="Fahlgren N."/>
            <person name="Fawcett J.A."/>
            <person name="Grimwood J."/>
            <person name="Gundlach H."/>
            <person name="Haberer G."/>
            <person name="Hollister J.D."/>
            <person name="Ossowski S."/>
            <person name="Ottilar R.P."/>
            <person name="Salamov A.A."/>
            <person name="Schneeberger K."/>
            <person name="Spannagl M."/>
            <person name="Wang X."/>
            <person name="Yang L."/>
            <person name="Nasrallah M.E."/>
            <person name="Bergelson J."/>
            <person name="Carrington J.C."/>
            <person name="Gaut B.S."/>
            <person name="Schmutz J."/>
            <person name="Mayer K.F.X."/>
            <person name="Van de Peer Y."/>
            <person name="Grigoriev I.V."/>
            <person name="Nordborg M."/>
            <person name="Weigel D."/>
            <person name="Guo Y.-L."/>
        </authorList>
    </citation>
    <scope>NUCLEOTIDE SEQUENCE [LARGE SCALE GENOMIC DNA]</scope>
    <source>
        <strain evidence="3">cv. MN47</strain>
    </source>
</reference>
<organism evidence="3">
    <name type="scientific">Arabidopsis lyrata subsp. lyrata</name>
    <name type="common">Lyre-leaved rock-cress</name>
    <dbReference type="NCBI Taxonomy" id="81972"/>
    <lineage>
        <taxon>Eukaryota</taxon>
        <taxon>Viridiplantae</taxon>
        <taxon>Streptophyta</taxon>
        <taxon>Embryophyta</taxon>
        <taxon>Tracheophyta</taxon>
        <taxon>Spermatophyta</taxon>
        <taxon>Magnoliopsida</taxon>
        <taxon>eudicotyledons</taxon>
        <taxon>Gunneridae</taxon>
        <taxon>Pentapetalae</taxon>
        <taxon>rosids</taxon>
        <taxon>malvids</taxon>
        <taxon>Brassicales</taxon>
        <taxon>Brassicaceae</taxon>
        <taxon>Camelineae</taxon>
        <taxon>Arabidopsis</taxon>
    </lineage>
</organism>
<dbReference type="STRING" id="81972.D7LYH8"/>
<name>D7LYH8_ARALL</name>
<proteinExistence type="predicted"/>
<evidence type="ECO:0000256" key="1">
    <source>
        <dbReference type="SAM" id="MobiDB-lite"/>
    </source>
</evidence>
<protein>
    <submittedName>
        <fullName evidence="2">Predicted protein</fullName>
    </submittedName>
</protein>
<feature type="compositionally biased region" description="Low complexity" evidence="1">
    <location>
        <begin position="7"/>
        <end position="24"/>
    </location>
</feature>
<accession>D7LYH8</accession>
<dbReference type="Gramene" id="fgenesh1_pg.C_scaffold_6001577">
    <property type="protein sequence ID" value="fgenesh1_pg.C_scaffold_6001577"/>
    <property type="gene ID" value="fgenesh1_pg.C_scaffold_6001577"/>
</dbReference>
<dbReference type="HOGENOM" id="CLU_158877_0_0_1"/>
<sequence length="131" mass="14362">MDEMNRSDLNSQSQLSDSSLASPISQPPQMSTPPADYDDMSEALPSFHGSSADDTDVFTVPGPRSCHRRRHLSEHSHSSLHSDGCVPSMGFTNLEPGESSKRKGSSVSPPVSDQRMKKKYPDFTVTFNYSP</sequence>
<keyword evidence="3" id="KW-1185">Reference proteome</keyword>
<feature type="region of interest" description="Disordered" evidence="1">
    <location>
        <begin position="1"/>
        <end position="131"/>
    </location>
</feature>
<evidence type="ECO:0000313" key="2">
    <source>
        <dbReference type="EMBL" id="EFH48101.1"/>
    </source>
</evidence>
<gene>
    <name evidence="2" type="ORF">ARALYDRAFT_350984</name>
</gene>
<dbReference type="Proteomes" id="UP000008694">
    <property type="component" value="Unassembled WGS sequence"/>
</dbReference>
<dbReference type="AlphaFoldDB" id="D7LYH8"/>
<dbReference type="EMBL" id="GL348718">
    <property type="protein sequence ID" value="EFH48101.1"/>
    <property type="molecule type" value="Genomic_DNA"/>
</dbReference>